<evidence type="ECO:0000313" key="1">
    <source>
        <dbReference type="EMBL" id="MBB5158835.1"/>
    </source>
</evidence>
<evidence type="ECO:0000313" key="2">
    <source>
        <dbReference type="Proteomes" id="UP000584374"/>
    </source>
</evidence>
<dbReference type="EMBL" id="JACHIW010000002">
    <property type="protein sequence ID" value="MBB5158835.1"/>
    <property type="molecule type" value="Genomic_DNA"/>
</dbReference>
<sequence>MVRSARACDRAAGREPQERLVELTGAFKARTSARVVGPLPAPEAVDELLGYLRERGYLPESGLSRP</sequence>
<protein>
    <submittedName>
        <fullName evidence="1">Uncharacterized protein</fullName>
    </submittedName>
</protein>
<dbReference type="AlphaFoldDB" id="A0A840QJ71"/>
<accession>A0A840QJ71</accession>
<dbReference type="Proteomes" id="UP000584374">
    <property type="component" value="Unassembled WGS sequence"/>
</dbReference>
<reference evidence="1 2" key="1">
    <citation type="submission" date="2020-08" db="EMBL/GenBank/DDBJ databases">
        <title>Sequencing the genomes of 1000 actinobacteria strains.</title>
        <authorList>
            <person name="Klenk H.-P."/>
        </authorList>
    </citation>
    <scope>NUCLEOTIDE SEQUENCE [LARGE SCALE GENOMIC DNA]</scope>
    <source>
        <strain evidence="1 2">DSM 45584</strain>
    </source>
</reference>
<dbReference type="RefSeq" id="WP_184730849.1">
    <property type="nucleotide sequence ID" value="NZ_JACHIW010000002.1"/>
</dbReference>
<keyword evidence="2" id="KW-1185">Reference proteome</keyword>
<organism evidence="1 2">
    <name type="scientific">Saccharopolyspora phatthalungensis</name>
    <dbReference type="NCBI Taxonomy" id="664693"/>
    <lineage>
        <taxon>Bacteria</taxon>
        <taxon>Bacillati</taxon>
        <taxon>Actinomycetota</taxon>
        <taxon>Actinomycetes</taxon>
        <taxon>Pseudonocardiales</taxon>
        <taxon>Pseudonocardiaceae</taxon>
        <taxon>Saccharopolyspora</taxon>
    </lineage>
</organism>
<comment type="caution">
    <text evidence="1">The sequence shown here is derived from an EMBL/GenBank/DDBJ whole genome shotgun (WGS) entry which is preliminary data.</text>
</comment>
<proteinExistence type="predicted"/>
<name>A0A840QJ71_9PSEU</name>
<gene>
    <name evidence="1" type="ORF">BJ970_006434</name>
</gene>